<protein>
    <submittedName>
        <fullName evidence="3">SRPBCC family protein</fullName>
    </submittedName>
</protein>
<name>A0ABV7KZS7_9PROT</name>
<evidence type="ECO:0000256" key="1">
    <source>
        <dbReference type="ARBA" id="ARBA00006817"/>
    </source>
</evidence>
<gene>
    <name evidence="3" type="ORF">ACFOGJ_09640</name>
</gene>
<comment type="similarity">
    <text evidence="1">Belongs to the AHA1 family.</text>
</comment>
<evidence type="ECO:0000313" key="3">
    <source>
        <dbReference type="EMBL" id="MFC3227492.1"/>
    </source>
</evidence>
<dbReference type="Gene3D" id="3.30.530.20">
    <property type="match status" value="1"/>
</dbReference>
<keyword evidence="4" id="KW-1185">Reference proteome</keyword>
<feature type="domain" description="Activator of Hsp90 ATPase homologue 1/2-like C-terminal" evidence="2">
    <location>
        <begin position="30"/>
        <end position="164"/>
    </location>
</feature>
<dbReference type="InterPro" id="IPR023393">
    <property type="entry name" value="START-like_dom_sf"/>
</dbReference>
<dbReference type="CDD" id="cd08896">
    <property type="entry name" value="SRPBCC_CalC_Aha1-like_3"/>
    <property type="match status" value="1"/>
</dbReference>
<organism evidence="3 4">
    <name type="scientific">Marinibaculum pumilum</name>
    <dbReference type="NCBI Taxonomy" id="1766165"/>
    <lineage>
        <taxon>Bacteria</taxon>
        <taxon>Pseudomonadati</taxon>
        <taxon>Pseudomonadota</taxon>
        <taxon>Alphaproteobacteria</taxon>
        <taxon>Rhodospirillales</taxon>
        <taxon>Rhodospirillaceae</taxon>
        <taxon>Marinibaculum</taxon>
    </lineage>
</organism>
<dbReference type="RefSeq" id="WP_379899675.1">
    <property type="nucleotide sequence ID" value="NZ_JBHRTR010000023.1"/>
</dbReference>
<dbReference type="SUPFAM" id="SSF55961">
    <property type="entry name" value="Bet v1-like"/>
    <property type="match status" value="1"/>
</dbReference>
<dbReference type="Pfam" id="PF08327">
    <property type="entry name" value="AHSA1"/>
    <property type="match status" value="1"/>
</dbReference>
<comment type="caution">
    <text evidence="3">The sequence shown here is derived from an EMBL/GenBank/DDBJ whole genome shotgun (WGS) entry which is preliminary data.</text>
</comment>
<reference evidence="4" key="1">
    <citation type="journal article" date="2019" name="Int. J. Syst. Evol. Microbiol.">
        <title>The Global Catalogue of Microorganisms (GCM) 10K type strain sequencing project: providing services to taxonomists for standard genome sequencing and annotation.</title>
        <authorList>
            <consortium name="The Broad Institute Genomics Platform"/>
            <consortium name="The Broad Institute Genome Sequencing Center for Infectious Disease"/>
            <person name="Wu L."/>
            <person name="Ma J."/>
        </authorList>
    </citation>
    <scope>NUCLEOTIDE SEQUENCE [LARGE SCALE GENOMIC DNA]</scope>
    <source>
        <strain evidence="4">KCTC 42964</strain>
    </source>
</reference>
<dbReference type="InterPro" id="IPR013538">
    <property type="entry name" value="ASHA1/2-like_C"/>
</dbReference>
<dbReference type="EMBL" id="JBHRTR010000023">
    <property type="protein sequence ID" value="MFC3227492.1"/>
    <property type="molecule type" value="Genomic_DNA"/>
</dbReference>
<evidence type="ECO:0000259" key="2">
    <source>
        <dbReference type="Pfam" id="PF08327"/>
    </source>
</evidence>
<evidence type="ECO:0000313" key="4">
    <source>
        <dbReference type="Proteomes" id="UP001595528"/>
    </source>
</evidence>
<accession>A0ABV7KZS7</accession>
<proteinExistence type="inferred from homology"/>
<dbReference type="Proteomes" id="UP001595528">
    <property type="component" value="Unassembled WGS sequence"/>
</dbReference>
<sequence length="167" mass="18571">MPASPAAKADRRDAEAGDPRDLVLSRFIPAPPPLLYRCWSEPDLLKRFFCPRPWSVSHAVLDLRPGGSCRITMCDPQGKAYPNDGVYLEVVPNRRLVFTDAYTAGWRPSEKPFMTGIIDFVPEGGGTRYTACARHWTAADRQSHLEMGFEEGWGIVAHQLAELAATL</sequence>